<organism evidence="1 2">
    <name type="scientific">Peronosclerospora sorghi</name>
    <dbReference type="NCBI Taxonomy" id="230839"/>
    <lineage>
        <taxon>Eukaryota</taxon>
        <taxon>Sar</taxon>
        <taxon>Stramenopiles</taxon>
        <taxon>Oomycota</taxon>
        <taxon>Peronosporomycetes</taxon>
        <taxon>Peronosporales</taxon>
        <taxon>Peronosporaceae</taxon>
        <taxon>Peronosclerospora</taxon>
    </lineage>
</organism>
<evidence type="ECO:0000313" key="1">
    <source>
        <dbReference type="EMBL" id="KAI9921558.1"/>
    </source>
</evidence>
<accession>A0ACC0WUL8</accession>
<proteinExistence type="predicted"/>
<keyword evidence="2" id="KW-1185">Reference proteome</keyword>
<comment type="caution">
    <text evidence="1">The sequence shown here is derived from an EMBL/GenBank/DDBJ whole genome shotgun (WGS) entry which is preliminary data.</text>
</comment>
<gene>
    <name evidence="1" type="ORF">PsorP6_000366</name>
</gene>
<protein>
    <submittedName>
        <fullName evidence="1">Uncharacterized protein</fullName>
    </submittedName>
</protein>
<sequence length="142" mass="16403">MLLKLQQLEKLLPEIERSVIPNVCPTRTELREAYGLPLTQPQFHCVSEVKMAESAVRTEEERPAADNQHRDGDREEWKLVSSKRKVKAARERLINRYCDVLASFRRGQHVLAGDRVRELVLRLCIVWDGRSRFHVVPCAGSD</sequence>
<reference evidence="1 2" key="1">
    <citation type="journal article" date="2022" name="bioRxiv">
        <title>The genome of the oomycete Peronosclerospora sorghi, a cosmopolitan pathogen of maize and sorghum, is inflated with dispersed pseudogenes.</title>
        <authorList>
            <person name="Fletcher K."/>
            <person name="Martin F."/>
            <person name="Isakeit T."/>
            <person name="Cavanaugh K."/>
            <person name="Magill C."/>
            <person name="Michelmore R."/>
        </authorList>
    </citation>
    <scope>NUCLEOTIDE SEQUENCE [LARGE SCALE GENOMIC DNA]</scope>
    <source>
        <strain evidence="1">P6</strain>
    </source>
</reference>
<dbReference type="EMBL" id="CM047580">
    <property type="protein sequence ID" value="KAI9921558.1"/>
    <property type="molecule type" value="Genomic_DNA"/>
</dbReference>
<dbReference type="Proteomes" id="UP001163321">
    <property type="component" value="Chromosome 1"/>
</dbReference>
<name>A0ACC0WUL8_9STRA</name>
<evidence type="ECO:0000313" key="2">
    <source>
        <dbReference type="Proteomes" id="UP001163321"/>
    </source>
</evidence>